<evidence type="ECO:0000256" key="5">
    <source>
        <dbReference type="ARBA" id="ARBA00022588"/>
    </source>
</evidence>
<keyword evidence="6 10" id="KW-0732">Signal</keyword>
<protein>
    <submittedName>
        <fullName evidence="13">(diamondback moth) hypothetical protein</fullName>
    </submittedName>
</protein>
<feature type="domain" description="GH16" evidence="11">
    <location>
        <begin position="610"/>
        <end position="976"/>
    </location>
</feature>
<dbReference type="FunFam" id="2.60.40.2140:FF:000001">
    <property type="entry name" value="Beta-1,3-glucan-binding protein"/>
    <property type="match status" value="1"/>
</dbReference>
<keyword evidence="4" id="KW-0964">Secreted</keyword>
<dbReference type="InterPro" id="IPR043030">
    <property type="entry name" value="BGBP_N_sf"/>
</dbReference>
<dbReference type="FunFam" id="2.60.120.200:FF:000235">
    <property type="entry name" value="Beta-1,3-glucan-binding protein"/>
    <property type="match status" value="2"/>
</dbReference>
<evidence type="ECO:0000256" key="2">
    <source>
        <dbReference type="ARBA" id="ARBA00008781"/>
    </source>
</evidence>
<dbReference type="GO" id="GO:0002752">
    <property type="term" value="P:cell surface pattern recognition receptor signaling pathway"/>
    <property type="evidence" value="ECO:0007669"/>
    <property type="project" value="UniProtKB-ARBA"/>
</dbReference>
<evidence type="ECO:0000259" key="12">
    <source>
        <dbReference type="PROSITE" id="PS51969"/>
    </source>
</evidence>
<dbReference type="EMBL" id="CAJHNJ030000001">
    <property type="protein sequence ID" value="CAG9088910.1"/>
    <property type="molecule type" value="Genomic_DNA"/>
</dbReference>
<dbReference type="AlphaFoldDB" id="A0A8S4D429"/>
<comment type="subunit">
    <text evidence="3">Monomer.</text>
</comment>
<dbReference type="InterPro" id="IPR050546">
    <property type="entry name" value="Glycosyl_Hydrlase_16"/>
</dbReference>
<feature type="domain" description="GH16" evidence="11">
    <location>
        <begin position="146"/>
        <end position="486"/>
    </location>
</feature>
<dbReference type="GO" id="GO:0004553">
    <property type="term" value="F:hydrolase activity, hydrolyzing O-glycosyl compounds"/>
    <property type="evidence" value="ECO:0007669"/>
    <property type="project" value="InterPro"/>
</dbReference>
<dbReference type="Proteomes" id="UP000653454">
    <property type="component" value="Unassembled WGS sequence"/>
</dbReference>
<proteinExistence type="inferred from homology"/>
<evidence type="ECO:0000256" key="9">
    <source>
        <dbReference type="SAM" id="MobiDB-lite"/>
    </source>
</evidence>
<comment type="subcellular location">
    <subcellularLocation>
        <location evidence="1">Secreted</location>
    </subcellularLocation>
</comment>
<feature type="signal peptide" evidence="10">
    <location>
        <begin position="1"/>
        <end position="21"/>
    </location>
</feature>
<dbReference type="PROSITE" id="PS51762">
    <property type="entry name" value="GH16_2"/>
    <property type="match status" value="2"/>
</dbReference>
<comment type="similarity">
    <text evidence="2">Belongs to the insect beta-1,3-glucan binding protein family.</text>
</comment>
<evidence type="ECO:0000313" key="14">
    <source>
        <dbReference type="Proteomes" id="UP000653454"/>
    </source>
</evidence>
<dbReference type="InterPro" id="IPR013320">
    <property type="entry name" value="ConA-like_dom_sf"/>
</dbReference>
<keyword evidence="7" id="KW-0391">Immunity</keyword>
<dbReference type="PANTHER" id="PTHR10963:SF60">
    <property type="entry name" value="GRAM-NEGATIVE BACTERIA-BINDING PROTEIN 1-RELATED"/>
    <property type="match status" value="1"/>
</dbReference>
<organism evidence="13 14">
    <name type="scientific">Plutella xylostella</name>
    <name type="common">Diamondback moth</name>
    <name type="synonym">Plutella maculipennis</name>
    <dbReference type="NCBI Taxonomy" id="51655"/>
    <lineage>
        <taxon>Eukaryota</taxon>
        <taxon>Metazoa</taxon>
        <taxon>Ecdysozoa</taxon>
        <taxon>Arthropoda</taxon>
        <taxon>Hexapoda</taxon>
        <taxon>Insecta</taxon>
        <taxon>Pterygota</taxon>
        <taxon>Neoptera</taxon>
        <taxon>Endopterygota</taxon>
        <taxon>Lepidoptera</taxon>
        <taxon>Glossata</taxon>
        <taxon>Ditrysia</taxon>
        <taxon>Yponomeutoidea</taxon>
        <taxon>Plutellidae</taxon>
        <taxon>Plutella</taxon>
    </lineage>
</organism>
<dbReference type="GO" id="GO:0005975">
    <property type="term" value="P:carbohydrate metabolic process"/>
    <property type="evidence" value="ECO:0007669"/>
    <property type="project" value="InterPro"/>
</dbReference>
<dbReference type="SUPFAM" id="SSF49899">
    <property type="entry name" value="Concanavalin A-like lectins/glucanases"/>
    <property type="match status" value="2"/>
</dbReference>
<reference evidence="13" key="1">
    <citation type="submission" date="2020-11" db="EMBL/GenBank/DDBJ databases">
        <authorList>
            <person name="Whiteford S."/>
        </authorList>
    </citation>
    <scope>NUCLEOTIDE SEQUENCE</scope>
</reference>
<evidence type="ECO:0000256" key="6">
    <source>
        <dbReference type="ARBA" id="ARBA00022729"/>
    </source>
</evidence>
<feature type="domain" description="CBM39" evidence="12">
    <location>
        <begin position="26"/>
        <end position="131"/>
    </location>
</feature>
<evidence type="ECO:0000259" key="11">
    <source>
        <dbReference type="PROSITE" id="PS51762"/>
    </source>
</evidence>
<accession>A0A8S4D429</accession>
<keyword evidence="14" id="KW-1185">Reference proteome</keyword>
<feature type="domain" description="CBM39" evidence="12">
    <location>
        <begin position="511"/>
        <end position="611"/>
    </location>
</feature>
<dbReference type="Gene3D" id="2.60.40.2140">
    <property type="entry name" value="Beta-1,3-glucan-recognition protein, N-terminal domain"/>
    <property type="match status" value="2"/>
</dbReference>
<name>A0A8S4D429_PLUXY</name>
<dbReference type="GO" id="GO:0045087">
    <property type="term" value="P:innate immune response"/>
    <property type="evidence" value="ECO:0007669"/>
    <property type="project" value="UniProtKB-KW"/>
</dbReference>
<comment type="caution">
    <text evidence="13">The sequence shown here is derived from an EMBL/GenBank/DDBJ whole genome shotgun (WGS) entry which is preliminary data.</text>
</comment>
<evidence type="ECO:0000256" key="8">
    <source>
        <dbReference type="ARBA" id="ARBA00023180"/>
    </source>
</evidence>
<sequence length="976" mass="110310">MKNFNNIICLLCLVLISSVCSNKTLRRFPKARCEAIYPRGLRVFIPDENFALVNFFGQINEPMTDLGPGHLRMCEIRAPANDSQNKEWVFRDRTARLKLGDNIYYWVRAYTWQGKPMRNNNQRFRVSGFVYEDGTYRSEDEPDLIADIGSCPDPDCEASDTVVQGIQSICKGTLLFNDNFNHNGRPSYDRFWTPEIIFPEGPDHPFNVYTTGDTVGFEEETLIFRPVLLETYRQGMVFEQLDLSTTCTGRLDTTECERKSFGANILPPAKTAKITTKRTFNFKYGRVEVRAKLPSGKWLVPEMTLEPRENIYGNGRYASGTIRIAFEKTTNGNTSKLCGGPILYNEEPFRSLFIKEKIGTDDWNKDFHNYTVIWSKDGISLLVDGVSYGRVPRGAATEAARRYELPHLTRWLAGSLMAPFDEMFYLSLGLRVGGAYDFPDAEDKPYKNGESKAMLKFWEAKDSWLPSWRDGGLKVDYVRVYALARVMAGIKTIFVLSLVAICHGQARGPQYSVPPAKLEAIAPTGWLKVTLPDDGFSLFAFHGKLNEEMDGLEAGHWARDITKPKDGVWTFRDRAARLKVGDKVYFWTFVIKDGLGYRQDDGEWTVTEFVDEQGNPQEPGPQASTSGPTQRPTPGPTRPPTKKPDPPCKPSETVVQGVTSVCKGALVFNEEFDKSNVKDLDNWSPEVKFPEEPDYPFNLYTTTKTLTLEDGDLNINPLLLENQYHEGMVYEELDLTNTCTGQVGTTECQRKAVGANILPPVMTGKVTTKHKFNFKYGRVEVRAKLPAGNWLLPEINLEPRDNIYGVNRYASGLMRVAFVRGNPSFSKKLSAGPVLSDAEPFRSALLKEKIGIDNWNKGYHNYTIIWKPDGVSMQVDGLPFGTVSPGEGFYHAGREHAVPHASLWHKGSVMAPLDELFYISLGVRVGGVHDFPDSKDKPWKNRGNKAVYNFWEAKDAWFSTWYDSSMKVDYVRVYAL</sequence>
<dbReference type="Gene3D" id="2.60.120.200">
    <property type="match status" value="2"/>
</dbReference>
<evidence type="ECO:0000256" key="7">
    <source>
        <dbReference type="ARBA" id="ARBA00022859"/>
    </source>
</evidence>
<keyword evidence="5" id="KW-0399">Innate immunity</keyword>
<dbReference type="InterPro" id="IPR000757">
    <property type="entry name" value="Beta-glucanase-like"/>
</dbReference>
<evidence type="ECO:0000256" key="1">
    <source>
        <dbReference type="ARBA" id="ARBA00004613"/>
    </source>
</evidence>
<dbReference type="CDD" id="cd02179">
    <property type="entry name" value="GH16_beta_GRP"/>
    <property type="match status" value="2"/>
</dbReference>
<dbReference type="GO" id="GO:0030246">
    <property type="term" value="F:carbohydrate binding"/>
    <property type="evidence" value="ECO:0007669"/>
    <property type="project" value="InterPro"/>
</dbReference>
<keyword evidence="8" id="KW-0325">Glycoprotein</keyword>
<dbReference type="PROSITE" id="PS51969">
    <property type="entry name" value="CBM39"/>
    <property type="match status" value="2"/>
</dbReference>
<dbReference type="PANTHER" id="PTHR10963">
    <property type="entry name" value="GLYCOSYL HYDROLASE-RELATED"/>
    <property type="match status" value="1"/>
</dbReference>
<evidence type="ECO:0000313" key="13">
    <source>
        <dbReference type="EMBL" id="CAG9088910.1"/>
    </source>
</evidence>
<dbReference type="Pfam" id="PF15886">
    <property type="entry name" value="CBM39"/>
    <property type="match status" value="2"/>
</dbReference>
<evidence type="ECO:0000256" key="4">
    <source>
        <dbReference type="ARBA" id="ARBA00022525"/>
    </source>
</evidence>
<dbReference type="InterPro" id="IPR035806">
    <property type="entry name" value="GH16_GRP_C"/>
</dbReference>
<feature type="region of interest" description="Disordered" evidence="9">
    <location>
        <begin position="611"/>
        <end position="652"/>
    </location>
</feature>
<dbReference type="InterPro" id="IPR031756">
    <property type="entry name" value="BGBP_N"/>
</dbReference>
<evidence type="ECO:0000256" key="3">
    <source>
        <dbReference type="ARBA" id="ARBA00011245"/>
    </source>
</evidence>
<evidence type="ECO:0000256" key="10">
    <source>
        <dbReference type="SAM" id="SignalP"/>
    </source>
</evidence>
<gene>
    <name evidence="13" type="ORF">PLXY2_LOCUS171</name>
</gene>
<dbReference type="Pfam" id="PF00722">
    <property type="entry name" value="Glyco_hydro_16"/>
    <property type="match status" value="1"/>
</dbReference>
<dbReference type="GO" id="GO:0038187">
    <property type="term" value="F:pattern recognition receptor activity"/>
    <property type="evidence" value="ECO:0007669"/>
    <property type="project" value="UniProtKB-ARBA"/>
</dbReference>
<feature type="chain" id="PRO_5035871802" evidence="10">
    <location>
        <begin position="22"/>
        <end position="976"/>
    </location>
</feature>
<dbReference type="GO" id="GO:0005576">
    <property type="term" value="C:extracellular region"/>
    <property type="evidence" value="ECO:0007669"/>
    <property type="project" value="UniProtKB-SubCell"/>
</dbReference>